<dbReference type="OrthoDB" id="119964at2"/>
<comment type="caution">
    <text evidence="2">The sequence shown here is derived from an EMBL/GenBank/DDBJ whole genome shotgun (WGS) entry which is preliminary data.</text>
</comment>
<feature type="transmembrane region" description="Helical" evidence="1">
    <location>
        <begin position="83"/>
        <end position="103"/>
    </location>
</feature>
<proteinExistence type="predicted"/>
<feature type="transmembrane region" description="Helical" evidence="1">
    <location>
        <begin position="43"/>
        <end position="62"/>
    </location>
</feature>
<organism evidence="2 3">
    <name type="scientific">Croceicoccus pelagius</name>
    <dbReference type="NCBI Taxonomy" id="1703341"/>
    <lineage>
        <taxon>Bacteria</taxon>
        <taxon>Pseudomonadati</taxon>
        <taxon>Pseudomonadota</taxon>
        <taxon>Alphaproteobacteria</taxon>
        <taxon>Sphingomonadales</taxon>
        <taxon>Erythrobacteraceae</taxon>
        <taxon>Croceicoccus</taxon>
    </lineage>
</organism>
<evidence type="ECO:0000313" key="3">
    <source>
        <dbReference type="Proteomes" id="UP000598997"/>
    </source>
</evidence>
<sequence>MNKPTRTPAYKRYFRRHLVLTAAYLLAVFLTSRFVPDDAEPTPLFVALALLPGIAVIGWIWAMGRLLVELDDEFMRMLEVRKFIVATGVTLGLTSVWGMVELYTTVPRIPIFFVFPIWCAGLMIGTIVNRFAFGTDTGCPR</sequence>
<evidence type="ECO:0000313" key="2">
    <source>
        <dbReference type="EMBL" id="GGD41305.1"/>
    </source>
</evidence>
<keyword evidence="1" id="KW-0812">Transmembrane</keyword>
<keyword evidence="1" id="KW-0472">Membrane</keyword>
<dbReference type="AlphaFoldDB" id="A0A916YDN7"/>
<protein>
    <recommendedName>
        <fullName evidence="4">Transmembrane protein</fullName>
    </recommendedName>
</protein>
<keyword evidence="1" id="KW-1133">Transmembrane helix</keyword>
<evidence type="ECO:0008006" key="4">
    <source>
        <dbReference type="Google" id="ProtNLM"/>
    </source>
</evidence>
<dbReference type="Proteomes" id="UP000598997">
    <property type="component" value="Unassembled WGS sequence"/>
</dbReference>
<reference evidence="2 3" key="1">
    <citation type="journal article" date="2014" name="Int. J. Syst. Evol. Microbiol.">
        <title>Complete genome sequence of Corynebacterium casei LMG S-19264T (=DSM 44701T), isolated from a smear-ripened cheese.</title>
        <authorList>
            <consortium name="US DOE Joint Genome Institute (JGI-PGF)"/>
            <person name="Walter F."/>
            <person name="Albersmeier A."/>
            <person name="Kalinowski J."/>
            <person name="Ruckert C."/>
        </authorList>
    </citation>
    <scope>NUCLEOTIDE SEQUENCE [LARGE SCALE GENOMIC DNA]</scope>
    <source>
        <strain evidence="2 3">CGMCC 1.15358</strain>
    </source>
</reference>
<accession>A0A916YDN7</accession>
<gene>
    <name evidence="2" type="ORF">GCM10010989_14230</name>
</gene>
<dbReference type="RefSeq" id="WP_066766677.1">
    <property type="nucleotide sequence ID" value="NZ_BMIO01000004.1"/>
</dbReference>
<feature type="transmembrane region" description="Helical" evidence="1">
    <location>
        <begin position="109"/>
        <end position="133"/>
    </location>
</feature>
<keyword evidence="3" id="KW-1185">Reference proteome</keyword>
<dbReference type="EMBL" id="BMIO01000004">
    <property type="protein sequence ID" value="GGD41305.1"/>
    <property type="molecule type" value="Genomic_DNA"/>
</dbReference>
<name>A0A916YDN7_9SPHN</name>
<evidence type="ECO:0000256" key="1">
    <source>
        <dbReference type="SAM" id="Phobius"/>
    </source>
</evidence>